<dbReference type="EMBL" id="SOYY01000011">
    <property type="protein sequence ID" value="KAA0714873.1"/>
    <property type="molecule type" value="Genomic_DNA"/>
</dbReference>
<feature type="compositionally biased region" description="Polar residues" evidence="1">
    <location>
        <begin position="20"/>
        <end position="29"/>
    </location>
</feature>
<feature type="compositionally biased region" description="Polar residues" evidence="1">
    <location>
        <begin position="36"/>
        <end position="52"/>
    </location>
</feature>
<evidence type="ECO:0000313" key="3">
    <source>
        <dbReference type="Proteomes" id="UP000324632"/>
    </source>
</evidence>
<comment type="caution">
    <text evidence="2">The sequence shown here is derived from an EMBL/GenBank/DDBJ whole genome shotgun (WGS) entry which is preliminary data.</text>
</comment>
<feature type="compositionally biased region" description="Basic and acidic residues" evidence="1">
    <location>
        <begin position="53"/>
        <end position="73"/>
    </location>
</feature>
<organism evidence="2 3">
    <name type="scientific">Triplophysa tibetana</name>
    <dbReference type="NCBI Taxonomy" id="1572043"/>
    <lineage>
        <taxon>Eukaryota</taxon>
        <taxon>Metazoa</taxon>
        <taxon>Chordata</taxon>
        <taxon>Craniata</taxon>
        <taxon>Vertebrata</taxon>
        <taxon>Euteleostomi</taxon>
        <taxon>Actinopterygii</taxon>
        <taxon>Neopterygii</taxon>
        <taxon>Teleostei</taxon>
        <taxon>Ostariophysi</taxon>
        <taxon>Cypriniformes</taxon>
        <taxon>Nemacheilidae</taxon>
        <taxon>Triplophysa</taxon>
    </lineage>
</organism>
<evidence type="ECO:0000313" key="2">
    <source>
        <dbReference type="EMBL" id="KAA0714873.1"/>
    </source>
</evidence>
<proteinExistence type="predicted"/>
<keyword evidence="3" id="KW-1185">Reference proteome</keyword>
<evidence type="ECO:0000256" key="1">
    <source>
        <dbReference type="SAM" id="MobiDB-lite"/>
    </source>
</evidence>
<sequence length="73" mass="7928">MRRDGSGLKDFQMVKVGAECSNNQTGSTSEMKKMSGHSQPQTPEQIGQGQARTSEESVKTEGDLKKTQTATHD</sequence>
<feature type="region of interest" description="Disordered" evidence="1">
    <location>
        <begin position="1"/>
        <end position="73"/>
    </location>
</feature>
<gene>
    <name evidence="2" type="ORF">E1301_Tti022821</name>
</gene>
<protein>
    <submittedName>
        <fullName evidence="2">Leucine zipper protein 2</fullName>
    </submittedName>
</protein>
<name>A0A5A9NZ19_9TELE</name>
<dbReference type="AlphaFoldDB" id="A0A5A9NZ19"/>
<accession>A0A5A9NZ19</accession>
<dbReference type="Proteomes" id="UP000324632">
    <property type="component" value="Chromosome 11"/>
</dbReference>
<reference evidence="2 3" key="1">
    <citation type="journal article" date="2019" name="Mol. Ecol. Resour.">
        <title>Chromosome-level genome assembly of Triplophysa tibetana, a fish adapted to the harsh high-altitude environment of the Tibetan Plateau.</title>
        <authorList>
            <person name="Yang X."/>
            <person name="Liu H."/>
            <person name="Ma Z."/>
            <person name="Zou Y."/>
            <person name="Zou M."/>
            <person name="Mao Y."/>
            <person name="Li X."/>
            <person name="Wang H."/>
            <person name="Chen T."/>
            <person name="Wang W."/>
            <person name="Yang R."/>
        </authorList>
    </citation>
    <scope>NUCLEOTIDE SEQUENCE [LARGE SCALE GENOMIC DNA]</scope>
    <source>
        <strain evidence="2">TTIB1903HZAU</strain>
        <tissue evidence="2">Muscle</tissue>
    </source>
</reference>